<geneLocation type="plasmid" evidence="1 2">
    <name>punnamed</name>
</geneLocation>
<reference evidence="1" key="1">
    <citation type="submission" date="2022-05" db="EMBL/GenBank/DDBJ databases">
        <authorList>
            <person name="Oliphant S.A."/>
            <person name="Watson-Haigh N.S."/>
            <person name="Sumby K.M."/>
            <person name="Gardner J.M."/>
            <person name="Jiranek V."/>
        </authorList>
    </citation>
    <scope>NUCLEOTIDE SEQUENCE</scope>
    <source>
        <strain evidence="1">Ru20-1</strain>
        <plasmid evidence="1">punnamed</plasmid>
    </source>
</reference>
<protein>
    <submittedName>
        <fullName evidence="1">Uncharacterized protein</fullName>
    </submittedName>
</protein>
<name>A0ABY5C843_9LACO</name>
<dbReference type="RefSeq" id="WP_252780873.1">
    <property type="nucleotide sequence ID" value="NZ_CP097479.1"/>
</dbReference>
<keyword evidence="2" id="KW-1185">Reference proteome</keyword>
<accession>A0ABY5C843</accession>
<dbReference type="Proteomes" id="UP001057532">
    <property type="component" value="Plasmid punnamed"/>
</dbReference>
<dbReference type="EMBL" id="CP097479">
    <property type="protein sequence ID" value="USS93988.1"/>
    <property type="molecule type" value="Genomic_DNA"/>
</dbReference>
<evidence type="ECO:0000313" key="2">
    <source>
        <dbReference type="Proteomes" id="UP001057532"/>
    </source>
</evidence>
<evidence type="ECO:0000313" key="1">
    <source>
        <dbReference type="EMBL" id="USS93988.1"/>
    </source>
</evidence>
<gene>
    <name evidence="1" type="ORF">M8332_07125</name>
</gene>
<organism evidence="1 2">
    <name type="scientific">Fructilactobacillus ixorae</name>
    <dbReference type="NCBI Taxonomy" id="1750535"/>
    <lineage>
        <taxon>Bacteria</taxon>
        <taxon>Bacillati</taxon>
        <taxon>Bacillota</taxon>
        <taxon>Bacilli</taxon>
        <taxon>Lactobacillales</taxon>
        <taxon>Lactobacillaceae</taxon>
        <taxon>Fructilactobacillus</taxon>
    </lineage>
</organism>
<keyword evidence="1" id="KW-0614">Plasmid</keyword>
<sequence length="122" mass="14025">MASNVIEKDLFLEFLDQAKYRKWLDRFEKQVNSTKDDTVTFVHKGTVVIYNKQTSPNVVSSGIVKQLIKILKNPSNLISMEMCVNKFPNDADVKLRDKNGELFVEASNLSADQIKRLEKMDE</sequence>
<proteinExistence type="predicted"/>